<dbReference type="VEuPathDB" id="VectorBase:ASIS012445"/>
<feature type="signal peptide" evidence="2">
    <location>
        <begin position="1"/>
        <end position="22"/>
    </location>
</feature>
<dbReference type="AlphaFoldDB" id="A0A084W8A4"/>
<name>A0A084W8A4_ANOSI</name>
<dbReference type="VEuPathDB" id="VectorBase:ASIC014342"/>
<gene>
    <name evidence="3" type="ORF">ZHAS_00014342</name>
</gene>
<dbReference type="EnsemblMetazoa" id="ASIC014342-RA">
    <property type="protein sequence ID" value="ASIC014342-PA"/>
    <property type="gene ID" value="ASIC014342"/>
</dbReference>
<dbReference type="OMA" id="ENCPDPF"/>
<feature type="compositionally biased region" description="Pro residues" evidence="1">
    <location>
        <begin position="85"/>
        <end position="108"/>
    </location>
</feature>
<dbReference type="Proteomes" id="UP000030765">
    <property type="component" value="Unassembled WGS sequence"/>
</dbReference>
<evidence type="ECO:0000313" key="5">
    <source>
        <dbReference type="Proteomes" id="UP000030765"/>
    </source>
</evidence>
<proteinExistence type="predicted"/>
<keyword evidence="5" id="KW-1185">Reference proteome</keyword>
<evidence type="ECO:0000313" key="3">
    <source>
        <dbReference type="EMBL" id="KFB46448.1"/>
    </source>
</evidence>
<accession>A0A084W8A4</accession>
<keyword evidence="2" id="KW-0732">Signal</keyword>
<reference evidence="4" key="2">
    <citation type="submission" date="2020-05" db="UniProtKB">
        <authorList>
            <consortium name="EnsemblMetazoa"/>
        </authorList>
    </citation>
    <scope>IDENTIFICATION</scope>
</reference>
<feature type="chain" id="PRO_5001784489" evidence="2">
    <location>
        <begin position="23"/>
        <end position="190"/>
    </location>
</feature>
<organism evidence="3">
    <name type="scientific">Anopheles sinensis</name>
    <name type="common">Mosquito</name>
    <dbReference type="NCBI Taxonomy" id="74873"/>
    <lineage>
        <taxon>Eukaryota</taxon>
        <taxon>Metazoa</taxon>
        <taxon>Ecdysozoa</taxon>
        <taxon>Arthropoda</taxon>
        <taxon>Hexapoda</taxon>
        <taxon>Insecta</taxon>
        <taxon>Pterygota</taxon>
        <taxon>Neoptera</taxon>
        <taxon>Endopterygota</taxon>
        <taxon>Diptera</taxon>
        <taxon>Nematocera</taxon>
        <taxon>Culicoidea</taxon>
        <taxon>Culicidae</taxon>
        <taxon>Anophelinae</taxon>
        <taxon>Anopheles</taxon>
    </lineage>
</organism>
<feature type="region of interest" description="Disordered" evidence="1">
    <location>
        <begin position="51"/>
        <end position="110"/>
    </location>
</feature>
<dbReference type="EMBL" id="KE525317">
    <property type="protein sequence ID" value="KFB46448.1"/>
    <property type="molecule type" value="Genomic_DNA"/>
</dbReference>
<sequence length="190" mass="20327">MKVKLGATFLLLAVLATREAHGQLRCFVCENCPDPFDHSAFAQQDCPLDPDTPTTTIAPPTGDTTILTPPPLPTNGEPEQTTITPAPPPPAETPPVPQTPIITPPPLPGRRRRQVPNGYRCYRIEHANVVRRGCASFLNSDTETCQSVNGGLTPNDCLICDWNGCNSAAGLRVSLVALLLATLLSALLKQ</sequence>
<evidence type="ECO:0000313" key="4">
    <source>
        <dbReference type="EnsemblMetazoa" id="ASIC014342-PA"/>
    </source>
</evidence>
<dbReference type="STRING" id="74873.A0A084W8A4"/>
<dbReference type="OrthoDB" id="75169at2759"/>
<reference evidence="3 5" key="1">
    <citation type="journal article" date="2014" name="BMC Genomics">
        <title>Genome sequence of Anopheles sinensis provides insight into genetics basis of mosquito competence for malaria parasites.</title>
        <authorList>
            <person name="Zhou D."/>
            <person name="Zhang D."/>
            <person name="Ding G."/>
            <person name="Shi L."/>
            <person name="Hou Q."/>
            <person name="Ye Y."/>
            <person name="Xu Y."/>
            <person name="Zhou H."/>
            <person name="Xiong C."/>
            <person name="Li S."/>
            <person name="Yu J."/>
            <person name="Hong S."/>
            <person name="Yu X."/>
            <person name="Zou P."/>
            <person name="Chen C."/>
            <person name="Chang X."/>
            <person name="Wang W."/>
            <person name="Lv Y."/>
            <person name="Sun Y."/>
            <person name="Ma L."/>
            <person name="Shen B."/>
            <person name="Zhu C."/>
        </authorList>
    </citation>
    <scope>NUCLEOTIDE SEQUENCE [LARGE SCALE GENOMIC DNA]</scope>
</reference>
<protein>
    <submittedName>
        <fullName evidence="3">AGAP008116-PA-like protein</fullName>
    </submittedName>
</protein>
<dbReference type="EMBL" id="ATLV01021396">
    <property type="status" value="NOT_ANNOTATED_CDS"/>
    <property type="molecule type" value="Genomic_DNA"/>
</dbReference>
<evidence type="ECO:0000256" key="1">
    <source>
        <dbReference type="SAM" id="MobiDB-lite"/>
    </source>
</evidence>
<evidence type="ECO:0000256" key="2">
    <source>
        <dbReference type="SAM" id="SignalP"/>
    </source>
</evidence>
<feature type="compositionally biased region" description="Low complexity" evidence="1">
    <location>
        <begin position="51"/>
        <end position="67"/>
    </location>
</feature>